<dbReference type="InterPro" id="IPR049285">
    <property type="entry name" value="DUF4931_C"/>
</dbReference>
<dbReference type="STRING" id="1216932.CM240_0445"/>
<dbReference type="Pfam" id="PF20956">
    <property type="entry name" value="DUF4931_C"/>
    <property type="match status" value="1"/>
</dbReference>
<dbReference type="EMBL" id="HG917868">
    <property type="protein sequence ID" value="CDM67612.1"/>
    <property type="molecule type" value="Genomic_DNA"/>
</dbReference>
<proteinExistence type="predicted"/>
<organism evidence="3 4">
    <name type="scientific">Clostridium bornimense</name>
    <dbReference type="NCBI Taxonomy" id="1216932"/>
    <lineage>
        <taxon>Bacteria</taxon>
        <taxon>Bacillati</taxon>
        <taxon>Bacillota</taxon>
        <taxon>Clostridia</taxon>
        <taxon>Eubacteriales</taxon>
        <taxon>Clostridiaceae</taxon>
        <taxon>Clostridium</taxon>
    </lineage>
</organism>
<dbReference type="HOGENOM" id="CLU_1084626_0_0_9"/>
<dbReference type="Proteomes" id="UP000019426">
    <property type="component" value="Chromosome M2/40_rep1"/>
</dbReference>
<keyword evidence="3" id="KW-0548">Nucleotidyltransferase</keyword>
<dbReference type="InterPro" id="IPR046322">
    <property type="entry name" value="DUF4931"/>
</dbReference>
<accession>W6S015</accession>
<evidence type="ECO:0000259" key="2">
    <source>
        <dbReference type="Pfam" id="PF20956"/>
    </source>
</evidence>
<protein>
    <submittedName>
        <fullName evidence="3">Galactose-1-phosphate uridylyltransferase</fullName>
        <ecNumber evidence="3">2.7.7.12</ecNumber>
    </submittedName>
</protein>
<dbReference type="Pfam" id="PF16285">
    <property type="entry name" value="DUF4931_N"/>
    <property type="match status" value="1"/>
</dbReference>
<evidence type="ECO:0000259" key="1">
    <source>
        <dbReference type="Pfam" id="PF16285"/>
    </source>
</evidence>
<dbReference type="PATRIC" id="fig|1216932.3.peg.430"/>
<feature type="domain" description="DUF4931" evidence="2">
    <location>
        <begin position="136"/>
        <end position="253"/>
    </location>
</feature>
<dbReference type="InterPro" id="IPR036265">
    <property type="entry name" value="HIT-like_sf"/>
</dbReference>
<sequence length="256" mass="30002">MNKDIYLKFVPEVSKNKPNSWNNKKTICPFCHRETLVDIIDSDGPLLLLKNKYQTLEDALLLVIIETYDCEKDMSMYSKEEMFNLIKFSINHWLKLESNDDYKSVLFFKNFGPHSGGSISHSHMQLVALKNVNYRDQLDDKYFEGDMVHKTNNCTVNISKEPINCFTEFNVIIESLEHLDEFADNIQKIVKYILNDYYAPCDSYNLFFYDWKGKIICKIAPRFVTSPFLLGFSLKQIGNNSKDIINTIKNKYYQSK</sequence>
<dbReference type="SUPFAM" id="SSF54197">
    <property type="entry name" value="HIT-like"/>
    <property type="match status" value="1"/>
</dbReference>
<feature type="domain" description="DUF4931" evidence="1">
    <location>
        <begin position="9"/>
        <end position="132"/>
    </location>
</feature>
<name>W6S015_9CLOT</name>
<keyword evidence="4" id="KW-1185">Reference proteome</keyword>
<evidence type="ECO:0000313" key="3">
    <source>
        <dbReference type="EMBL" id="CDM67612.1"/>
    </source>
</evidence>
<dbReference type="RefSeq" id="WP_044036080.1">
    <property type="nucleotide sequence ID" value="NZ_HG917868.1"/>
</dbReference>
<dbReference type="OrthoDB" id="9769064at2"/>
<dbReference type="eggNOG" id="COG1085">
    <property type="taxonomic scope" value="Bacteria"/>
</dbReference>
<keyword evidence="3" id="KW-0808">Transferase</keyword>
<dbReference type="AlphaFoldDB" id="W6S015"/>
<dbReference type="KEGG" id="clt:CM240_0445"/>
<dbReference type="GO" id="GO:0008108">
    <property type="term" value="F:UDP-glucose:hexose-1-phosphate uridylyltransferase activity"/>
    <property type="evidence" value="ECO:0007669"/>
    <property type="project" value="UniProtKB-EC"/>
</dbReference>
<dbReference type="Gene3D" id="3.30.428.10">
    <property type="entry name" value="HIT-like"/>
    <property type="match status" value="1"/>
</dbReference>
<evidence type="ECO:0000313" key="4">
    <source>
        <dbReference type="Proteomes" id="UP000019426"/>
    </source>
</evidence>
<reference evidence="3 4" key="1">
    <citation type="submission" date="2013-11" db="EMBL/GenBank/DDBJ databases">
        <title>Complete genome sequence of Clostridum sp. M2/40.</title>
        <authorList>
            <person name="Wibberg D."/>
            <person name="Puehler A."/>
            <person name="Schlueter A."/>
        </authorList>
    </citation>
    <scope>NUCLEOTIDE SEQUENCE [LARGE SCALE GENOMIC DNA]</scope>
    <source>
        <strain evidence="4">M2/40</strain>
    </source>
</reference>
<gene>
    <name evidence="3" type="ORF">CM240_0445</name>
</gene>
<dbReference type="EC" id="2.7.7.12" evidence="3"/>